<organism evidence="1 2">
    <name type="scientific">Ensete ventricosum</name>
    <name type="common">Abyssinian banana</name>
    <name type="synonym">Musa ensete</name>
    <dbReference type="NCBI Taxonomy" id="4639"/>
    <lineage>
        <taxon>Eukaryota</taxon>
        <taxon>Viridiplantae</taxon>
        <taxon>Streptophyta</taxon>
        <taxon>Embryophyta</taxon>
        <taxon>Tracheophyta</taxon>
        <taxon>Spermatophyta</taxon>
        <taxon>Magnoliopsida</taxon>
        <taxon>Liliopsida</taxon>
        <taxon>Zingiberales</taxon>
        <taxon>Musaceae</taxon>
        <taxon>Ensete</taxon>
    </lineage>
</organism>
<evidence type="ECO:0000313" key="1">
    <source>
        <dbReference type="EMBL" id="KAJ8476609.1"/>
    </source>
</evidence>
<dbReference type="Proteomes" id="UP001222027">
    <property type="component" value="Unassembled WGS sequence"/>
</dbReference>
<gene>
    <name evidence="1" type="ORF">OPV22_020336</name>
</gene>
<protein>
    <submittedName>
        <fullName evidence="1">Uncharacterized protein</fullName>
    </submittedName>
</protein>
<comment type="caution">
    <text evidence="1">The sequence shown here is derived from an EMBL/GenBank/DDBJ whole genome shotgun (WGS) entry which is preliminary data.</text>
</comment>
<accession>A0AAV8QJ58</accession>
<dbReference type="AlphaFoldDB" id="A0AAV8QJ58"/>
<sequence length="90" mass="9704">MSSSITVSPDLASLAMCATPHLILWIPYEFIGTHVMGTDIGIERSGLRDSKSVLLPPPPPLHRLLLSDTIAYSLLPATALWSSCLFEGRG</sequence>
<keyword evidence="2" id="KW-1185">Reference proteome</keyword>
<evidence type="ECO:0000313" key="2">
    <source>
        <dbReference type="Proteomes" id="UP001222027"/>
    </source>
</evidence>
<proteinExistence type="predicted"/>
<reference evidence="1 2" key="1">
    <citation type="submission" date="2022-12" db="EMBL/GenBank/DDBJ databases">
        <title>Chromosome-scale assembly of the Ensete ventricosum genome.</title>
        <authorList>
            <person name="Dussert Y."/>
            <person name="Stocks J."/>
            <person name="Wendawek A."/>
            <person name="Woldeyes F."/>
            <person name="Nichols R.A."/>
            <person name="Borrell J.S."/>
        </authorList>
    </citation>
    <scope>NUCLEOTIDE SEQUENCE [LARGE SCALE GENOMIC DNA]</scope>
    <source>
        <strain evidence="2">cv. Maze</strain>
        <tissue evidence="1">Seeds</tissue>
    </source>
</reference>
<dbReference type="EMBL" id="JAQQAF010000006">
    <property type="protein sequence ID" value="KAJ8476609.1"/>
    <property type="molecule type" value="Genomic_DNA"/>
</dbReference>
<name>A0AAV8QJ58_ENSVE</name>